<dbReference type="eggNOG" id="ENOG5032TD0">
    <property type="taxonomic scope" value="Bacteria"/>
</dbReference>
<dbReference type="HOGENOM" id="CLU_112039_3_0_7"/>
<proteinExistence type="predicted"/>
<protein>
    <recommendedName>
        <fullName evidence="3">DUF3124 domain-containing protein</fullName>
    </recommendedName>
</protein>
<dbReference type="Pfam" id="PF11322">
    <property type="entry name" value="DUF3124"/>
    <property type="match status" value="1"/>
</dbReference>
<dbReference type="AlphaFoldDB" id="F3YVT6"/>
<dbReference type="STRING" id="690850.Desaf_0541"/>
<organism evidence="1 2">
    <name type="scientific">Desulfocurvibacter africanus subsp. africanus str. Walvis Bay</name>
    <dbReference type="NCBI Taxonomy" id="690850"/>
    <lineage>
        <taxon>Bacteria</taxon>
        <taxon>Pseudomonadati</taxon>
        <taxon>Thermodesulfobacteriota</taxon>
        <taxon>Desulfovibrionia</taxon>
        <taxon>Desulfovibrionales</taxon>
        <taxon>Desulfovibrionaceae</taxon>
        <taxon>Desulfocurvibacter</taxon>
    </lineage>
</organism>
<dbReference type="EMBL" id="CP003221">
    <property type="protein sequence ID" value="EGJ48894.1"/>
    <property type="molecule type" value="Genomic_DNA"/>
</dbReference>
<accession>F3YVT6</accession>
<dbReference type="RefSeq" id="WP_014258735.1">
    <property type="nucleotide sequence ID" value="NC_016629.1"/>
</dbReference>
<dbReference type="KEGG" id="daf:Desaf_0541"/>
<dbReference type="InterPro" id="IPR021471">
    <property type="entry name" value="DUF3124"/>
</dbReference>
<sequence length="160" mass="17443" precursor="true">MNIAVRSLLVLALLTGMILNAALPAWAQLGPILSRGQTLYVPAYSHTYQGPRSRPYQLTVMLSIRNTDLRRALTITSVEYFNSEGKLVRSQIKEPIRLPAMGTKEFLVEQNDLTGGSGANFIVRWRASEPINAPIVETVMVGSSAGQGISFTGPAREIAE</sequence>
<evidence type="ECO:0008006" key="3">
    <source>
        <dbReference type="Google" id="ProtNLM"/>
    </source>
</evidence>
<evidence type="ECO:0000313" key="1">
    <source>
        <dbReference type="EMBL" id="EGJ48894.1"/>
    </source>
</evidence>
<gene>
    <name evidence="1" type="ORF">Desaf_0541</name>
</gene>
<dbReference type="Proteomes" id="UP000007844">
    <property type="component" value="Chromosome"/>
</dbReference>
<keyword evidence="2" id="KW-1185">Reference proteome</keyword>
<name>F3YVT6_DESAF</name>
<reference evidence="1 2" key="1">
    <citation type="journal article" date="2011" name="J. Bacteriol.">
        <title>Genome sequence of the mercury-methylating and pleomorphic Desulfovibrio africanus Strain Walvis Bay.</title>
        <authorList>
            <person name="Brown S.D."/>
            <person name="Wall J.D."/>
            <person name="Kucken A.M."/>
            <person name="Gilmour C.C."/>
            <person name="Podar M."/>
            <person name="Brandt C.C."/>
            <person name="Teshima H."/>
            <person name="Detter J.C."/>
            <person name="Han C.S."/>
            <person name="Land M.L."/>
            <person name="Lucas S."/>
            <person name="Han J."/>
            <person name="Pennacchio L."/>
            <person name="Nolan M."/>
            <person name="Pitluck S."/>
            <person name="Woyke T."/>
            <person name="Goodwin L."/>
            <person name="Palumbo A.V."/>
            <person name="Elias D.A."/>
        </authorList>
    </citation>
    <scope>NUCLEOTIDE SEQUENCE [LARGE SCALE GENOMIC DNA]</scope>
    <source>
        <strain evidence="1 2">Walvis Bay</strain>
    </source>
</reference>
<evidence type="ECO:0000313" key="2">
    <source>
        <dbReference type="Proteomes" id="UP000007844"/>
    </source>
</evidence>